<dbReference type="AlphaFoldDB" id="A0A0G4FMQ2"/>
<evidence type="ECO:0000256" key="3">
    <source>
        <dbReference type="ARBA" id="ARBA00022737"/>
    </source>
</evidence>
<reference evidence="5" key="1">
    <citation type="submission" date="2014-11" db="EMBL/GenBank/DDBJ databases">
        <authorList>
            <person name="Otto D Thomas"/>
            <person name="Naeem Raeece"/>
        </authorList>
    </citation>
    <scope>NUCLEOTIDE SEQUENCE</scope>
</reference>
<keyword evidence="3" id="KW-0677">Repeat</keyword>
<dbReference type="InterPro" id="IPR001611">
    <property type="entry name" value="Leu-rich_rpt"/>
</dbReference>
<keyword evidence="2" id="KW-0433">Leucine-rich repeat</keyword>
<dbReference type="GO" id="GO:0031267">
    <property type="term" value="F:small GTPase binding"/>
    <property type="evidence" value="ECO:0007669"/>
    <property type="project" value="TreeGrafter"/>
</dbReference>
<feature type="compositionally biased region" description="Acidic residues" evidence="4">
    <location>
        <begin position="218"/>
        <end position="234"/>
    </location>
</feature>
<dbReference type="PANTHER" id="PTHR24113:SF12">
    <property type="entry name" value="RAN GTPASE-ACTIVATING PROTEIN 1"/>
    <property type="match status" value="1"/>
</dbReference>
<proteinExistence type="predicted"/>
<keyword evidence="1" id="KW-0343">GTPase activation</keyword>
<dbReference type="PANTHER" id="PTHR24113">
    <property type="entry name" value="RAN GTPASE-ACTIVATING PROTEIN 1"/>
    <property type="match status" value="1"/>
</dbReference>
<dbReference type="VEuPathDB" id="CryptoDB:Cvel_3497"/>
<sequence>MTTTVDTEDRFGLAVRSLAANVGGLHAVDCLELSGTSTKKLTDDHLKTLTEALKKSEKFEGSLDLSSNSITDLGILTLTTGLKEIISTAAESGKPCVKVTGLNLSNCKNVGDRGAQLLASVLEISPFLTSVDVRGTGIGDEGVTALCDAVRLQRTARSLSLGVVGRDGLRVVIDTLRSVKSLETLRLTAKDVERVAAYRESLSPEDFNVADYVRQKSEDEEEEEEGAGEGEEEEGSKTKKGGFGATLPPDDVLSVTSEDADRIYAEAPGMLSRETNTLPEGLLTFDDLKALQPEVYALSDAQLPLYLLLRDLVRAADSCPRLTEIGVQIKPVGKGGDPIRVVGSITNATETEYPDECERTTKLFPSIGKDLRQVCVDHLRGMLEKEQALRLDESITQGEYVKKLAEEIIRGIPEEESHSFLPLRSYVNRSLRHTLSEGLYALQKCKARGNAAVQSPAGELAFLSYFVDKRTQNPDFQVLG</sequence>
<dbReference type="EMBL" id="CDMZ01000463">
    <property type="protein sequence ID" value="CEM14858.1"/>
    <property type="molecule type" value="Genomic_DNA"/>
</dbReference>
<dbReference type="GO" id="GO:0005096">
    <property type="term" value="F:GTPase activator activity"/>
    <property type="evidence" value="ECO:0007669"/>
    <property type="project" value="UniProtKB-KW"/>
</dbReference>
<dbReference type="SUPFAM" id="SSF52047">
    <property type="entry name" value="RNI-like"/>
    <property type="match status" value="1"/>
</dbReference>
<dbReference type="GO" id="GO:0005634">
    <property type="term" value="C:nucleus"/>
    <property type="evidence" value="ECO:0007669"/>
    <property type="project" value="TreeGrafter"/>
</dbReference>
<name>A0A0G4FMQ2_9ALVE</name>
<accession>A0A0G4FMQ2</accession>
<organism evidence="5">
    <name type="scientific">Chromera velia CCMP2878</name>
    <dbReference type="NCBI Taxonomy" id="1169474"/>
    <lineage>
        <taxon>Eukaryota</taxon>
        <taxon>Sar</taxon>
        <taxon>Alveolata</taxon>
        <taxon>Colpodellida</taxon>
        <taxon>Chromeraceae</taxon>
        <taxon>Chromera</taxon>
    </lineage>
</organism>
<dbReference type="GO" id="GO:0006913">
    <property type="term" value="P:nucleocytoplasmic transport"/>
    <property type="evidence" value="ECO:0007669"/>
    <property type="project" value="TreeGrafter"/>
</dbReference>
<dbReference type="GO" id="GO:0048471">
    <property type="term" value="C:perinuclear region of cytoplasm"/>
    <property type="evidence" value="ECO:0007669"/>
    <property type="project" value="TreeGrafter"/>
</dbReference>
<evidence type="ECO:0000256" key="4">
    <source>
        <dbReference type="SAM" id="MobiDB-lite"/>
    </source>
</evidence>
<gene>
    <name evidence="5" type="ORF">Cvel_3497</name>
</gene>
<dbReference type="InterPro" id="IPR027038">
    <property type="entry name" value="RanGap"/>
</dbReference>
<dbReference type="Pfam" id="PF13516">
    <property type="entry name" value="LRR_6"/>
    <property type="match status" value="3"/>
</dbReference>
<evidence type="ECO:0000313" key="5">
    <source>
        <dbReference type="EMBL" id="CEM14858.1"/>
    </source>
</evidence>
<evidence type="ECO:0000256" key="2">
    <source>
        <dbReference type="ARBA" id="ARBA00022614"/>
    </source>
</evidence>
<evidence type="ECO:0000256" key="1">
    <source>
        <dbReference type="ARBA" id="ARBA00022468"/>
    </source>
</evidence>
<dbReference type="GO" id="GO:0005829">
    <property type="term" value="C:cytosol"/>
    <property type="evidence" value="ECO:0007669"/>
    <property type="project" value="TreeGrafter"/>
</dbReference>
<feature type="region of interest" description="Disordered" evidence="4">
    <location>
        <begin position="209"/>
        <end position="252"/>
    </location>
</feature>
<dbReference type="Gene3D" id="3.80.10.10">
    <property type="entry name" value="Ribonuclease Inhibitor"/>
    <property type="match status" value="1"/>
</dbReference>
<protein>
    <submittedName>
        <fullName evidence="5">Uncharacterized protein</fullName>
    </submittedName>
</protein>
<dbReference type="InterPro" id="IPR032675">
    <property type="entry name" value="LRR_dom_sf"/>
</dbReference>